<feature type="region of interest" description="Disordered" evidence="1">
    <location>
        <begin position="25"/>
        <end position="44"/>
    </location>
</feature>
<dbReference type="EMBL" id="CP071794">
    <property type="protein sequence ID" value="QTD56643.1"/>
    <property type="molecule type" value="Genomic_DNA"/>
</dbReference>
<keyword evidence="4" id="KW-1185">Reference proteome</keyword>
<dbReference type="Proteomes" id="UP000663923">
    <property type="component" value="Chromosome"/>
</dbReference>
<feature type="signal peptide" evidence="2">
    <location>
        <begin position="1"/>
        <end position="24"/>
    </location>
</feature>
<evidence type="ECO:0000256" key="2">
    <source>
        <dbReference type="SAM" id="SignalP"/>
    </source>
</evidence>
<evidence type="ECO:0000313" key="3">
    <source>
        <dbReference type="EMBL" id="QTD56643.1"/>
    </source>
</evidence>
<protein>
    <submittedName>
        <fullName evidence="3">Uncharacterized protein</fullName>
    </submittedName>
</protein>
<reference evidence="3 4" key="1">
    <citation type="submission" date="2021-03" db="EMBL/GenBank/DDBJ databases">
        <title>Complete genome of Parasphingorhabdus_sp.JHSY0214.</title>
        <authorList>
            <person name="Yoo J.H."/>
            <person name="Bae J.W."/>
        </authorList>
    </citation>
    <scope>NUCLEOTIDE SEQUENCE [LARGE SCALE GENOMIC DNA]</scope>
    <source>
        <strain evidence="3 4">JHSY0214</strain>
    </source>
</reference>
<gene>
    <name evidence="3" type="ORF">J4G78_03365</name>
</gene>
<evidence type="ECO:0000256" key="1">
    <source>
        <dbReference type="SAM" id="MobiDB-lite"/>
    </source>
</evidence>
<keyword evidence="2" id="KW-0732">Signal</keyword>
<organism evidence="3 4">
    <name type="scientific">Parasphingorhabdus cellanae</name>
    <dbReference type="NCBI Taxonomy" id="2806553"/>
    <lineage>
        <taxon>Bacteria</taxon>
        <taxon>Pseudomonadati</taxon>
        <taxon>Pseudomonadota</taxon>
        <taxon>Alphaproteobacteria</taxon>
        <taxon>Sphingomonadales</taxon>
        <taxon>Sphingomonadaceae</taxon>
        <taxon>Parasphingorhabdus</taxon>
    </lineage>
</organism>
<accession>A0ABX7T6V3</accession>
<proteinExistence type="predicted"/>
<evidence type="ECO:0000313" key="4">
    <source>
        <dbReference type="Proteomes" id="UP000663923"/>
    </source>
</evidence>
<sequence>MRNSIKLAIGSCATALLFSAPAQAQKADPDQSMEEHAEDAATTPARDVGLKKTKIPEKLIAIQDDPYSLDGLRRCAAIINEVEELDVVLAPDVNEEVDKSKAEKREETAGRVAGGIIGGLIPFRGIVREISGAAGDERKYNAAVYAGVVRRGFLKGVGRERGCKAPARP</sequence>
<feature type="chain" id="PRO_5045816129" evidence="2">
    <location>
        <begin position="25"/>
        <end position="169"/>
    </location>
</feature>
<feature type="compositionally biased region" description="Basic and acidic residues" evidence="1">
    <location>
        <begin position="27"/>
        <end position="39"/>
    </location>
</feature>
<dbReference type="RefSeq" id="WP_207988481.1">
    <property type="nucleotide sequence ID" value="NZ_CP071794.1"/>
</dbReference>
<name>A0ABX7T6V3_9SPHN</name>